<evidence type="ECO:0000256" key="1">
    <source>
        <dbReference type="SAM" id="MobiDB-lite"/>
    </source>
</evidence>
<sequence length="442" mass="48543">MHETSSYWCVASQTPGRNPVGTPLCLFNPREQRGTPSRQAAVSPTPTESPPPELAPPTTKMPASCHQTPVPNPPTPEQASPAKRTAPDDTDPEADLARVRRHSEKWRRGFIPPAGLQLVPSPPDGFPGVAGMTSEILRHHVDDESLALWDEILEDEYCIGRLAFDTFESNKTPKILNIHSFLQLLFTCPGLVVSVPGQKKLPRTDQKPIHPYLITGLSPRQIHILVHRGCWSTPDLTLFVEPSTTFLSRFTMTLRGPNPAGGEGAAKQIRDLVEHSLRKSTVVHTLIHKFHYEYYDDNSIEDVTNELMATIEAVPIVTWSEGIAVTCYNIYADPPAKTVDAFLEWLLELRTGVQYVSRIGKAHPQPVFNCNQCRGIDHPTGLCPYYALTGWYAEPEVARHTVVSTAGYGSQPSPRRGGGAGGSAGGSRVHTSGGRGRRGRSY</sequence>
<organism evidence="2 3">
    <name type="scientific">Hypholoma sublateritium (strain FD-334 SS-4)</name>
    <dbReference type="NCBI Taxonomy" id="945553"/>
    <lineage>
        <taxon>Eukaryota</taxon>
        <taxon>Fungi</taxon>
        <taxon>Dikarya</taxon>
        <taxon>Basidiomycota</taxon>
        <taxon>Agaricomycotina</taxon>
        <taxon>Agaricomycetes</taxon>
        <taxon>Agaricomycetidae</taxon>
        <taxon>Agaricales</taxon>
        <taxon>Agaricineae</taxon>
        <taxon>Strophariaceae</taxon>
        <taxon>Hypholoma</taxon>
    </lineage>
</organism>
<reference evidence="3" key="1">
    <citation type="submission" date="2014-04" db="EMBL/GenBank/DDBJ databases">
        <title>Evolutionary Origins and Diversification of the Mycorrhizal Mutualists.</title>
        <authorList>
            <consortium name="DOE Joint Genome Institute"/>
            <consortium name="Mycorrhizal Genomics Consortium"/>
            <person name="Kohler A."/>
            <person name="Kuo A."/>
            <person name="Nagy L.G."/>
            <person name="Floudas D."/>
            <person name="Copeland A."/>
            <person name="Barry K.W."/>
            <person name="Cichocki N."/>
            <person name="Veneault-Fourrey C."/>
            <person name="LaButti K."/>
            <person name="Lindquist E.A."/>
            <person name="Lipzen A."/>
            <person name="Lundell T."/>
            <person name="Morin E."/>
            <person name="Murat C."/>
            <person name="Riley R."/>
            <person name="Ohm R."/>
            <person name="Sun H."/>
            <person name="Tunlid A."/>
            <person name="Henrissat B."/>
            <person name="Grigoriev I.V."/>
            <person name="Hibbett D.S."/>
            <person name="Martin F."/>
        </authorList>
    </citation>
    <scope>NUCLEOTIDE SEQUENCE [LARGE SCALE GENOMIC DNA]</scope>
    <source>
        <strain evidence="3">FD-334 SS-4</strain>
    </source>
</reference>
<proteinExistence type="predicted"/>
<evidence type="ECO:0000313" key="2">
    <source>
        <dbReference type="EMBL" id="KJA14735.1"/>
    </source>
</evidence>
<name>A0A0D2P2H6_HYPSF</name>
<keyword evidence="3" id="KW-1185">Reference proteome</keyword>
<protein>
    <submittedName>
        <fullName evidence="2">Uncharacterized protein</fullName>
    </submittedName>
</protein>
<feature type="compositionally biased region" description="Gly residues" evidence="1">
    <location>
        <begin position="416"/>
        <end position="425"/>
    </location>
</feature>
<dbReference type="STRING" id="945553.A0A0D2P2H6"/>
<feature type="region of interest" description="Disordered" evidence="1">
    <location>
        <begin position="406"/>
        <end position="442"/>
    </location>
</feature>
<feature type="compositionally biased region" description="Polar residues" evidence="1">
    <location>
        <begin position="1"/>
        <end position="16"/>
    </location>
</feature>
<dbReference type="AlphaFoldDB" id="A0A0D2P2H6"/>
<accession>A0A0D2P2H6</accession>
<gene>
    <name evidence="2" type="ORF">HYPSUDRAFT_208463</name>
</gene>
<dbReference type="OrthoDB" id="2664977at2759"/>
<feature type="region of interest" description="Disordered" evidence="1">
    <location>
        <begin position="1"/>
        <end position="93"/>
    </location>
</feature>
<evidence type="ECO:0000313" key="3">
    <source>
        <dbReference type="Proteomes" id="UP000054270"/>
    </source>
</evidence>
<dbReference type="EMBL" id="KN817667">
    <property type="protein sequence ID" value="KJA14735.1"/>
    <property type="molecule type" value="Genomic_DNA"/>
</dbReference>
<dbReference type="Proteomes" id="UP000054270">
    <property type="component" value="Unassembled WGS sequence"/>
</dbReference>
<dbReference type="OMA" id="ILEDEYC"/>